<reference evidence="13" key="2">
    <citation type="submission" date="2025-08" db="UniProtKB">
        <authorList>
            <consortium name="Ensembl"/>
        </authorList>
    </citation>
    <scope>IDENTIFICATION</scope>
</reference>
<evidence type="ECO:0000313" key="13">
    <source>
        <dbReference type="Ensembl" id="ENSCSEP00000013810.1"/>
    </source>
</evidence>
<dbReference type="SUPFAM" id="SSF51419">
    <property type="entry name" value="PLP-binding barrel"/>
    <property type="match status" value="1"/>
</dbReference>
<comment type="cofactor">
    <cofactor evidence="2">
        <name>Zn(2+)</name>
        <dbReference type="ChEBI" id="CHEBI:29105"/>
    </cofactor>
</comment>
<feature type="domain" description="D-serine dehydratase-like" evidence="12">
    <location>
        <begin position="258"/>
        <end position="356"/>
    </location>
</feature>
<dbReference type="Gene3D" id="3.20.20.10">
    <property type="entry name" value="Alanine racemase"/>
    <property type="match status" value="1"/>
</dbReference>
<evidence type="ECO:0000256" key="11">
    <source>
        <dbReference type="ARBA" id="ARBA00075219"/>
    </source>
</evidence>
<dbReference type="AlphaFoldDB" id="A0A3P8VN24"/>
<organism evidence="13 14">
    <name type="scientific">Cynoglossus semilaevis</name>
    <name type="common">Tongue sole</name>
    <dbReference type="NCBI Taxonomy" id="244447"/>
    <lineage>
        <taxon>Eukaryota</taxon>
        <taxon>Metazoa</taxon>
        <taxon>Chordata</taxon>
        <taxon>Craniata</taxon>
        <taxon>Vertebrata</taxon>
        <taxon>Euteleostomi</taxon>
        <taxon>Actinopterygii</taxon>
        <taxon>Neopterygii</taxon>
        <taxon>Teleostei</taxon>
        <taxon>Neoteleostei</taxon>
        <taxon>Acanthomorphata</taxon>
        <taxon>Carangaria</taxon>
        <taxon>Pleuronectiformes</taxon>
        <taxon>Pleuronectoidei</taxon>
        <taxon>Cynoglossidae</taxon>
        <taxon>Cynoglossinae</taxon>
        <taxon>Cynoglossus</taxon>
    </lineage>
</organism>
<dbReference type="Ensembl" id="ENSCSET00000013972.1">
    <property type="protein sequence ID" value="ENSCSEP00000013810.1"/>
    <property type="gene ID" value="ENSCSEG00000008880.1"/>
</dbReference>
<dbReference type="InterPro" id="IPR001608">
    <property type="entry name" value="Ala_racemase_N"/>
</dbReference>
<name>A0A3P8VN24_CYNSE</name>
<comment type="cofactor">
    <cofactor evidence="1">
        <name>pyridoxal 5'-phosphate</name>
        <dbReference type="ChEBI" id="CHEBI:597326"/>
    </cofactor>
</comment>
<keyword evidence="7" id="KW-0456">Lyase</keyword>
<evidence type="ECO:0000313" key="14">
    <source>
        <dbReference type="Proteomes" id="UP000265120"/>
    </source>
</evidence>
<dbReference type="PANTHER" id="PTHR28004">
    <property type="entry name" value="ZGC:162816-RELATED"/>
    <property type="match status" value="1"/>
</dbReference>
<dbReference type="RefSeq" id="XP_024908347.1">
    <property type="nucleotide sequence ID" value="XM_025052579.1"/>
</dbReference>
<dbReference type="Proteomes" id="UP000265120">
    <property type="component" value="Chromosome 20"/>
</dbReference>
<dbReference type="OMA" id="WPRFYGW"/>
<dbReference type="KEGG" id="csem:103396229"/>
<sequence>MEGDPLSALCTPALVVDLKKVKKNAHEMIERCQKLGVQLRPHMKTHKTLECADIMTGGSRRCIVVSTLAEATFYADHGYDDILYAYSIPFDKVEKCASLSERLDLFQVLLDHPDALEQLKKRPLRDGRQWNVWLKLDCGNGRAGVLHSDDGALRLAKAMAEARGVELKGVYAHCGNTYGCRGVTEIQEVAQETTRLTLQFMEKLKLAGITCKSSIGSTPSCSHPVKDMEKLSEVHPGNYVFYDVQQSTIGSCTLKDVAVKVLTRIIGHSPHRNQFLVDCGWSALSLDGAGKLPTGYAVIEGHPNLKLLSMTQEHGRVEPISGQLDYDKYPLGTLLTLIPYHACATAAMHPIYHVHSEGSLVGGWTPTRGW</sequence>
<reference evidence="13" key="3">
    <citation type="submission" date="2025-09" db="UniProtKB">
        <authorList>
            <consortium name="Ensembl"/>
        </authorList>
    </citation>
    <scope>IDENTIFICATION</scope>
</reference>
<evidence type="ECO:0000256" key="10">
    <source>
        <dbReference type="ARBA" id="ARBA00069616"/>
    </source>
</evidence>
<dbReference type="FunFam" id="3.20.20.10:FF:000016">
    <property type="entry name" value="D-serine dehydratase"/>
    <property type="match status" value="1"/>
</dbReference>
<proteinExistence type="inferred from homology"/>
<dbReference type="OrthoDB" id="20198at2759"/>
<evidence type="ECO:0000256" key="8">
    <source>
        <dbReference type="ARBA" id="ARBA00051198"/>
    </source>
</evidence>
<dbReference type="GeneID" id="103396229"/>
<dbReference type="GeneTree" id="ENSGT00390000018786"/>
<dbReference type="GO" id="GO:0046872">
    <property type="term" value="F:metal ion binding"/>
    <property type="evidence" value="ECO:0007669"/>
    <property type="project" value="UniProtKB-KW"/>
</dbReference>
<dbReference type="InParanoid" id="A0A3P8VN24"/>
<keyword evidence="6" id="KW-0663">Pyridoxal phosphate</keyword>
<dbReference type="Pfam" id="PF01168">
    <property type="entry name" value="Ala_racemase_N"/>
    <property type="match status" value="1"/>
</dbReference>
<dbReference type="InterPro" id="IPR051466">
    <property type="entry name" value="D-amino_acid_metab_enzyme"/>
</dbReference>
<dbReference type="InterPro" id="IPR029066">
    <property type="entry name" value="PLP-binding_barrel"/>
</dbReference>
<accession>A0A3P8VN24</accession>
<dbReference type="Pfam" id="PF14031">
    <property type="entry name" value="D-ser_dehydrat"/>
    <property type="match status" value="1"/>
</dbReference>
<dbReference type="InterPro" id="IPR026956">
    <property type="entry name" value="D-ser_dehydrat-like_dom"/>
</dbReference>
<evidence type="ECO:0000256" key="1">
    <source>
        <dbReference type="ARBA" id="ARBA00001933"/>
    </source>
</evidence>
<protein>
    <recommendedName>
        <fullName evidence="10">D-serine dehydratase</fullName>
        <ecNumber evidence="9">4.3.1.18</ecNumber>
    </recommendedName>
    <alternativeName>
        <fullName evidence="11">D-serine deaminase</fullName>
    </alternativeName>
</protein>
<dbReference type="GO" id="GO:0036088">
    <property type="term" value="P:D-serine catabolic process"/>
    <property type="evidence" value="ECO:0007669"/>
    <property type="project" value="TreeGrafter"/>
</dbReference>
<evidence type="ECO:0000256" key="5">
    <source>
        <dbReference type="ARBA" id="ARBA00022833"/>
    </source>
</evidence>
<dbReference type="InterPro" id="IPR042208">
    <property type="entry name" value="D-ser_dehydrat-like_sf"/>
</dbReference>
<evidence type="ECO:0000256" key="2">
    <source>
        <dbReference type="ARBA" id="ARBA00001947"/>
    </source>
</evidence>
<dbReference type="SMART" id="SM01119">
    <property type="entry name" value="D-ser_dehydrat"/>
    <property type="match status" value="1"/>
</dbReference>
<evidence type="ECO:0000256" key="9">
    <source>
        <dbReference type="ARBA" id="ARBA00066349"/>
    </source>
</evidence>
<evidence type="ECO:0000256" key="4">
    <source>
        <dbReference type="ARBA" id="ARBA00022723"/>
    </source>
</evidence>
<evidence type="ECO:0000256" key="6">
    <source>
        <dbReference type="ARBA" id="ARBA00022898"/>
    </source>
</evidence>
<keyword evidence="4" id="KW-0479">Metal-binding</keyword>
<dbReference type="GO" id="GO:0008721">
    <property type="term" value="F:D-serine ammonia-lyase activity"/>
    <property type="evidence" value="ECO:0007669"/>
    <property type="project" value="UniProtKB-EC"/>
</dbReference>
<comment type="catalytic activity">
    <reaction evidence="8">
        <text>D-serine = pyruvate + NH4(+)</text>
        <dbReference type="Rhea" id="RHEA:13977"/>
        <dbReference type="ChEBI" id="CHEBI:15361"/>
        <dbReference type="ChEBI" id="CHEBI:28938"/>
        <dbReference type="ChEBI" id="CHEBI:35247"/>
        <dbReference type="EC" id="4.3.1.18"/>
    </reaction>
    <physiologicalReaction direction="left-to-right" evidence="8">
        <dbReference type="Rhea" id="RHEA:13978"/>
    </physiologicalReaction>
</comment>
<evidence type="ECO:0000256" key="7">
    <source>
        <dbReference type="ARBA" id="ARBA00023239"/>
    </source>
</evidence>
<evidence type="ECO:0000256" key="3">
    <source>
        <dbReference type="ARBA" id="ARBA00005323"/>
    </source>
</evidence>
<comment type="similarity">
    <text evidence="3">Belongs to the DSD1 family.</text>
</comment>
<dbReference type="EC" id="4.3.1.18" evidence="9"/>
<dbReference type="RefSeq" id="XP_008332460.1">
    <property type="nucleotide sequence ID" value="XM_008334238.3"/>
</dbReference>
<evidence type="ECO:0000259" key="12">
    <source>
        <dbReference type="SMART" id="SM01119"/>
    </source>
</evidence>
<keyword evidence="5" id="KW-0862">Zinc</keyword>
<dbReference type="Gene3D" id="2.40.37.20">
    <property type="entry name" value="D-serine dehydratase-like domain"/>
    <property type="match status" value="1"/>
</dbReference>
<reference evidence="13 14" key="1">
    <citation type="journal article" date="2014" name="Nat. Genet.">
        <title>Whole-genome sequence of a flatfish provides insights into ZW sex chromosome evolution and adaptation to a benthic lifestyle.</title>
        <authorList>
            <person name="Chen S."/>
            <person name="Zhang G."/>
            <person name="Shao C."/>
            <person name="Huang Q."/>
            <person name="Liu G."/>
            <person name="Zhang P."/>
            <person name="Song W."/>
            <person name="An N."/>
            <person name="Chalopin D."/>
            <person name="Volff J.N."/>
            <person name="Hong Y."/>
            <person name="Li Q."/>
            <person name="Sha Z."/>
            <person name="Zhou H."/>
            <person name="Xie M."/>
            <person name="Yu Q."/>
            <person name="Liu Y."/>
            <person name="Xiang H."/>
            <person name="Wang N."/>
            <person name="Wu K."/>
            <person name="Yang C."/>
            <person name="Zhou Q."/>
            <person name="Liao X."/>
            <person name="Yang L."/>
            <person name="Hu Q."/>
            <person name="Zhang J."/>
            <person name="Meng L."/>
            <person name="Jin L."/>
            <person name="Tian Y."/>
            <person name="Lian J."/>
            <person name="Yang J."/>
            <person name="Miao G."/>
            <person name="Liu S."/>
            <person name="Liang Z."/>
            <person name="Yan F."/>
            <person name="Li Y."/>
            <person name="Sun B."/>
            <person name="Zhang H."/>
            <person name="Zhang J."/>
            <person name="Zhu Y."/>
            <person name="Du M."/>
            <person name="Zhao Y."/>
            <person name="Schartl M."/>
            <person name="Tang Q."/>
            <person name="Wang J."/>
        </authorList>
    </citation>
    <scope>NUCLEOTIDE SEQUENCE</scope>
</reference>
<dbReference type="PANTHER" id="PTHR28004:SF2">
    <property type="entry name" value="D-SERINE DEHYDRATASE"/>
    <property type="match status" value="1"/>
</dbReference>
<keyword evidence="14" id="KW-1185">Reference proteome</keyword>